<dbReference type="InterPro" id="IPR006703">
    <property type="entry name" value="G_AIG1"/>
</dbReference>
<evidence type="ECO:0000313" key="6">
    <source>
        <dbReference type="Ensembl" id="ENSCCRP00020010562.1"/>
    </source>
</evidence>
<sequence length="178" mass="19637">MLYFLYAQYFMSVVSFSPDDPVIRILLMGRCGSGKSSSGNTILGENLFKEHEAEVCEGQTQIGGKQVVENGGEFKQMRKRHSMASIVNFSGESPAEDPDEIHVIPKRKDQIRPVLLGETGSGKSATGNRNLFESSAVSNSETKRSSSETSVRMGKEISLIHTPGFIKDWHETHSRELG</sequence>
<dbReference type="OMA" id="DWHETHS"/>
<feature type="domain" description="AIG1-type G" evidence="5">
    <location>
        <begin position="24"/>
        <end position="51"/>
    </location>
</feature>
<dbReference type="Gene3D" id="3.40.50.300">
    <property type="entry name" value="P-loop containing nucleotide triphosphate hydrolases"/>
    <property type="match status" value="2"/>
</dbReference>
<reference evidence="6" key="1">
    <citation type="submission" date="2025-05" db="UniProtKB">
        <authorList>
            <consortium name="Ensembl"/>
        </authorList>
    </citation>
    <scope>IDENTIFICATION</scope>
</reference>
<feature type="domain" description="AIG1-type G" evidence="5">
    <location>
        <begin position="114"/>
        <end position="167"/>
    </location>
</feature>
<evidence type="ECO:0000313" key="8">
    <source>
        <dbReference type="Proteomes" id="UP000694701"/>
    </source>
</evidence>
<protein>
    <submittedName>
        <fullName evidence="6">Zgc:194659</fullName>
    </submittedName>
</protein>
<comment type="similarity">
    <text evidence="1">Belongs to the TRAFAC class TrmE-Era-EngA-EngB-Septin-like GTPase superfamily. AIG1/Toc34/Toc159-like paraseptin GTPase family. IAN subfamily.</text>
</comment>
<dbReference type="InterPro" id="IPR027417">
    <property type="entry name" value="P-loop_NTPase"/>
</dbReference>
<accession>A0A8C2CD76</accession>
<keyword evidence="2" id="KW-0547">Nucleotide-binding</keyword>
<dbReference type="PANTHER" id="PTHR10903">
    <property type="entry name" value="GTPASE, IMAP FAMILY MEMBER-RELATED"/>
    <property type="match status" value="1"/>
</dbReference>
<dbReference type="Proteomes" id="UP000694427">
    <property type="component" value="Unplaced"/>
</dbReference>
<dbReference type="Pfam" id="PF04548">
    <property type="entry name" value="AIG1"/>
    <property type="match status" value="2"/>
</dbReference>
<evidence type="ECO:0000256" key="2">
    <source>
        <dbReference type="ARBA" id="ARBA00022741"/>
    </source>
</evidence>
<dbReference type="AlphaFoldDB" id="A0A8C2CD76"/>
<dbReference type="Ensembl" id="ENSCCRT00010092965.1">
    <property type="protein sequence ID" value="ENSCCRP00010083808.1"/>
    <property type="gene ID" value="ENSCCRG00010036616.1"/>
</dbReference>
<feature type="compositionally biased region" description="Polar residues" evidence="4">
    <location>
        <begin position="121"/>
        <end position="140"/>
    </location>
</feature>
<dbReference type="Ensembl" id="ENSCCRT00020011724.1">
    <property type="protein sequence ID" value="ENSCCRP00020010562.1"/>
    <property type="gene ID" value="ENSCCRG00020005391.1"/>
</dbReference>
<evidence type="ECO:0000256" key="1">
    <source>
        <dbReference type="ARBA" id="ARBA00008535"/>
    </source>
</evidence>
<evidence type="ECO:0000256" key="4">
    <source>
        <dbReference type="SAM" id="MobiDB-lite"/>
    </source>
</evidence>
<proteinExistence type="inferred from homology"/>
<dbReference type="SUPFAM" id="SSF52540">
    <property type="entry name" value="P-loop containing nucleoside triphosphate hydrolases"/>
    <property type="match status" value="2"/>
</dbReference>
<dbReference type="GO" id="GO:0005525">
    <property type="term" value="F:GTP binding"/>
    <property type="evidence" value="ECO:0007669"/>
    <property type="project" value="UniProtKB-KW"/>
</dbReference>
<dbReference type="PANTHER" id="PTHR10903:SF188">
    <property type="entry name" value="GTPASE IMAP FAMILY MEMBER 2-LIKE-RELATED"/>
    <property type="match status" value="1"/>
</dbReference>
<dbReference type="InterPro" id="IPR045058">
    <property type="entry name" value="GIMA/IAN/Toc"/>
</dbReference>
<dbReference type="Proteomes" id="UP000694701">
    <property type="component" value="Unplaced"/>
</dbReference>
<keyword evidence="3" id="KW-0342">GTP-binding</keyword>
<feature type="region of interest" description="Disordered" evidence="4">
    <location>
        <begin position="117"/>
        <end position="153"/>
    </location>
</feature>
<evidence type="ECO:0000259" key="5">
    <source>
        <dbReference type="Pfam" id="PF04548"/>
    </source>
</evidence>
<keyword evidence="7" id="KW-1185">Reference proteome</keyword>
<organism evidence="6 8">
    <name type="scientific">Cyprinus carpio</name>
    <name type="common">Common carp</name>
    <dbReference type="NCBI Taxonomy" id="7962"/>
    <lineage>
        <taxon>Eukaryota</taxon>
        <taxon>Metazoa</taxon>
        <taxon>Chordata</taxon>
        <taxon>Craniata</taxon>
        <taxon>Vertebrata</taxon>
        <taxon>Euteleostomi</taxon>
        <taxon>Actinopterygii</taxon>
        <taxon>Neopterygii</taxon>
        <taxon>Teleostei</taxon>
        <taxon>Ostariophysi</taxon>
        <taxon>Cypriniformes</taxon>
        <taxon>Cyprinidae</taxon>
        <taxon>Cyprininae</taxon>
        <taxon>Cyprinus</taxon>
    </lineage>
</organism>
<evidence type="ECO:0000313" key="7">
    <source>
        <dbReference type="Proteomes" id="UP000694427"/>
    </source>
</evidence>
<evidence type="ECO:0000256" key="3">
    <source>
        <dbReference type="ARBA" id="ARBA00023134"/>
    </source>
</evidence>
<name>A0A8C2CD76_CYPCA</name>